<dbReference type="RefSeq" id="XP_033459053.1">
    <property type="nucleotide sequence ID" value="XM_033600455.1"/>
</dbReference>
<dbReference type="PANTHER" id="PTHR40021:SF1">
    <property type="entry name" value="DEFECT AT LOW TEMPERATURE PROTEIN 1"/>
    <property type="match status" value="1"/>
</dbReference>
<dbReference type="Proteomes" id="UP000504637">
    <property type="component" value="Unplaced"/>
</dbReference>
<keyword evidence="4 7" id="KW-0812">Transmembrane</keyword>
<comment type="subcellular location">
    <subcellularLocation>
        <location evidence="7">Membrane</location>
        <topology evidence="7">Multi-pass membrane protein</topology>
    </subcellularLocation>
</comment>
<reference evidence="9" key="1">
    <citation type="submission" date="2020-01" db="EMBL/GenBank/DDBJ databases">
        <authorList>
            <consortium name="DOE Joint Genome Institute"/>
            <person name="Haridas S."/>
            <person name="Albert R."/>
            <person name="Binder M."/>
            <person name="Bloem J."/>
            <person name="Labutti K."/>
            <person name="Salamov A."/>
            <person name="Andreopoulos B."/>
            <person name="Baker S.E."/>
            <person name="Barry K."/>
            <person name="Bills G."/>
            <person name="Bluhm B.H."/>
            <person name="Cannon C."/>
            <person name="Castanera R."/>
            <person name="Culley D.E."/>
            <person name="Daum C."/>
            <person name="Ezra D."/>
            <person name="Gonzalez J.B."/>
            <person name="Henrissat B."/>
            <person name="Kuo A."/>
            <person name="Liang C."/>
            <person name="Lipzen A."/>
            <person name="Lutzoni F."/>
            <person name="Magnuson J."/>
            <person name="Mondo S."/>
            <person name="Nolan M."/>
            <person name="Ohm R."/>
            <person name="Pangilinan J."/>
            <person name="Park H.-J."/>
            <person name="Ramirez L."/>
            <person name="Alfaro M."/>
            <person name="Sun H."/>
            <person name="Tritt A."/>
            <person name="Yoshinaga Y."/>
            <person name="Zwiers L.-H."/>
            <person name="Turgeon B.G."/>
            <person name="Goodwin S.B."/>
            <person name="Spatafora J.W."/>
            <person name="Crous P.W."/>
            <person name="Grigoriev I.V."/>
        </authorList>
    </citation>
    <scope>NUCLEOTIDE SEQUENCE</scope>
    <source>
        <strain evidence="9">CBS 342.82</strain>
    </source>
</reference>
<reference evidence="9" key="2">
    <citation type="submission" date="2020-04" db="EMBL/GenBank/DDBJ databases">
        <authorList>
            <consortium name="NCBI Genome Project"/>
        </authorList>
    </citation>
    <scope>NUCLEOTIDE SEQUENCE</scope>
    <source>
        <strain evidence="9">CBS 342.82</strain>
    </source>
</reference>
<accession>A0A6J3M586</accession>
<name>A0A6J3M586_9PEZI</name>
<keyword evidence="8" id="KW-1185">Reference proteome</keyword>
<reference evidence="9" key="3">
    <citation type="submission" date="2025-08" db="UniProtKB">
        <authorList>
            <consortium name="RefSeq"/>
        </authorList>
    </citation>
    <scope>IDENTIFICATION</scope>
    <source>
        <strain evidence="9">CBS 342.82</strain>
    </source>
</reference>
<evidence type="ECO:0000256" key="4">
    <source>
        <dbReference type="ARBA" id="ARBA00022692"/>
    </source>
</evidence>
<evidence type="ECO:0000256" key="2">
    <source>
        <dbReference type="ARBA" id="ARBA00005550"/>
    </source>
</evidence>
<dbReference type="OrthoDB" id="4096362at2759"/>
<dbReference type="PANTHER" id="PTHR40021">
    <property type="entry name" value="DEFECT AT LOW TEMPERATURE PROTEIN 1"/>
    <property type="match status" value="1"/>
</dbReference>
<protein>
    <recommendedName>
        <fullName evidence="3 7">Defect at low temperature protein 1</fullName>
    </recommendedName>
</protein>
<keyword evidence="5 7" id="KW-1133">Transmembrane helix</keyword>
<evidence type="ECO:0000256" key="5">
    <source>
        <dbReference type="ARBA" id="ARBA00022989"/>
    </source>
</evidence>
<gene>
    <name evidence="7" type="primary">DLT1</name>
    <name evidence="9" type="ORF">K489DRAFT_302423</name>
</gene>
<proteinExistence type="inferred from homology"/>
<dbReference type="AlphaFoldDB" id="A0A6J3M586"/>
<feature type="transmembrane region" description="Helical" evidence="7">
    <location>
        <begin position="12"/>
        <end position="35"/>
    </location>
</feature>
<evidence type="ECO:0000256" key="6">
    <source>
        <dbReference type="ARBA" id="ARBA00023136"/>
    </source>
</evidence>
<evidence type="ECO:0000256" key="3">
    <source>
        <dbReference type="ARBA" id="ARBA00021353"/>
    </source>
</evidence>
<keyword evidence="6 7" id="KW-0472">Membrane</keyword>
<dbReference type="GO" id="GO:0016020">
    <property type="term" value="C:membrane"/>
    <property type="evidence" value="ECO:0007669"/>
    <property type="project" value="UniProtKB-SubCell"/>
</dbReference>
<comment type="function">
    <text evidence="1 7">Required for growth under high-pressure and low-temperature conditions.</text>
</comment>
<feature type="non-terminal residue" evidence="9">
    <location>
        <position position="1"/>
    </location>
</feature>
<comment type="similarity">
    <text evidence="2 7">Belongs to the DLT1 family.</text>
</comment>
<evidence type="ECO:0000256" key="1">
    <source>
        <dbReference type="ARBA" id="ARBA00002489"/>
    </source>
</evidence>
<feature type="transmembrane region" description="Helical" evidence="7">
    <location>
        <begin position="41"/>
        <end position="63"/>
    </location>
</feature>
<organism evidence="9">
    <name type="scientific">Dissoconium aciculare CBS 342.82</name>
    <dbReference type="NCBI Taxonomy" id="1314786"/>
    <lineage>
        <taxon>Eukaryota</taxon>
        <taxon>Fungi</taxon>
        <taxon>Dikarya</taxon>
        <taxon>Ascomycota</taxon>
        <taxon>Pezizomycotina</taxon>
        <taxon>Dothideomycetes</taxon>
        <taxon>Dothideomycetidae</taxon>
        <taxon>Mycosphaerellales</taxon>
        <taxon>Dissoconiaceae</taxon>
        <taxon>Dissoconium</taxon>
    </lineage>
</organism>
<evidence type="ECO:0000313" key="8">
    <source>
        <dbReference type="Proteomes" id="UP000504637"/>
    </source>
</evidence>
<feature type="non-terminal residue" evidence="9">
    <location>
        <position position="301"/>
    </location>
</feature>
<evidence type="ECO:0000313" key="9">
    <source>
        <dbReference type="RefSeq" id="XP_033459053.1"/>
    </source>
</evidence>
<evidence type="ECO:0000256" key="7">
    <source>
        <dbReference type="RuleBase" id="RU367100"/>
    </source>
</evidence>
<dbReference type="InterPro" id="IPR038869">
    <property type="entry name" value="DLT1"/>
</dbReference>
<sequence>LRLPIFRIFYSFTYTILYLLLLVVLSATPISLIYSAFQVRAWQYVFMIGGTYILTFIFAIIIYSSRIYTNRSTLAAVGKAYVPIEDGEVNKKVRKMIVKELEKSAIVAWESRPRDIDGEVLAAEHDGFWSADGPILNHASQPIGQYVVVYPLNPPWGNIQHDGWSSPSTRQTNKNPHVQFAKVIAEMPHIIEARAVSLAPPADYDSTLQTQRLVVDPLVVNVLRRPRNAALREYLIQLSFLGLIQPLSIGDIFLAQYERARFCGKPIPDHDFDQLMTTFARLLSGMTGLAPEIVHEIRKQS</sequence>